<gene>
    <name evidence="2" type="ORF">SAMN05444486_101745</name>
</gene>
<evidence type="ECO:0000256" key="1">
    <source>
        <dbReference type="SAM" id="MobiDB-lite"/>
    </source>
</evidence>
<sequence>MGNISTPPTTSQKSGSGSPLHPSNRERDDYYANVVLQFSPRWRIITCKHGMQWILQKRSVAPPNTGTWAGKSYATTRGGLMAACSGRGLLFEPSVMTILSVLPDRIGGAA</sequence>
<dbReference type="STRING" id="576131.SAMN05444486_101745"/>
<dbReference type="Proteomes" id="UP000199026">
    <property type="component" value="Unassembled WGS sequence"/>
</dbReference>
<accession>A0A1H3HYU1</accession>
<reference evidence="2 3" key="1">
    <citation type="submission" date="2016-10" db="EMBL/GenBank/DDBJ databases">
        <authorList>
            <person name="de Groot N.N."/>
        </authorList>
    </citation>
    <scope>NUCLEOTIDE SEQUENCE [LARGE SCALE GENOMIC DNA]</scope>
    <source>
        <strain evidence="2 3">DSM 24677</strain>
    </source>
</reference>
<organism evidence="2 3">
    <name type="scientific">Lentibacter algarum</name>
    <dbReference type="NCBI Taxonomy" id="576131"/>
    <lineage>
        <taxon>Bacteria</taxon>
        <taxon>Pseudomonadati</taxon>
        <taxon>Pseudomonadota</taxon>
        <taxon>Alphaproteobacteria</taxon>
        <taxon>Rhodobacterales</taxon>
        <taxon>Roseobacteraceae</taxon>
        <taxon>Lentibacter</taxon>
    </lineage>
</organism>
<dbReference type="AlphaFoldDB" id="A0A1H3HYU1"/>
<keyword evidence="3" id="KW-1185">Reference proteome</keyword>
<evidence type="ECO:0000313" key="3">
    <source>
        <dbReference type="Proteomes" id="UP000199026"/>
    </source>
</evidence>
<feature type="region of interest" description="Disordered" evidence="1">
    <location>
        <begin position="1"/>
        <end position="26"/>
    </location>
</feature>
<dbReference type="EMBL" id="FNPR01000001">
    <property type="protein sequence ID" value="SDY20597.1"/>
    <property type="molecule type" value="Genomic_DNA"/>
</dbReference>
<evidence type="ECO:0000313" key="2">
    <source>
        <dbReference type="EMBL" id="SDY20597.1"/>
    </source>
</evidence>
<proteinExistence type="predicted"/>
<protein>
    <submittedName>
        <fullName evidence="2">Uncharacterized protein</fullName>
    </submittedName>
</protein>
<feature type="compositionally biased region" description="Polar residues" evidence="1">
    <location>
        <begin position="1"/>
        <end position="17"/>
    </location>
</feature>
<name>A0A1H3HYU1_9RHOB</name>